<dbReference type="NCBIfam" id="TIGR03300">
    <property type="entry name" value="assembly_YfgL"/>
    <property type="match status" value="1"/>
</dbReference>
<evidence type="ECO:0000256" key="1">
    <source>
        <dbReference type="ARBA" id="ARBA00022729"/>
    </source>
</evidence>
<dbReference type="InterPro" id="IPR018391">
    <property type="entry name" value="PQQ_b-propeller_rpt"/>
</dbReference>
<evidence type="ECO:0000256" key="2">
    <source>
        <dbReference type="ARBA" id="ARBA00023136"/>
    </source>
</evidence>
<proteinExistence type="inferred from homology"/>
<keyword evidence="8" id="KW-1185">Reference proteome</keyword>
<keyword evidence="4" id="KW-0564">Palmitate</keyword>
<dbReference type="SUPFAM" id="SSF50998">
    <property type="entry name" value="Quinoprotein alcohol dehydrogenase-like"/>
    <property type="match status" value="1"/>
</dbReference>
<dbReference type="PROSITE" id="PS51257">
    <property type="entry name" value="PROKAR_LIPOPROTEIN"/>
    <property type="match status" value="1"/>
</dbReference>
<dbReference type="InterPro" id="IPR011047">
    <property type="entry name" value="Quinoprotein_ADH-like_sf"/>
</dbReference>
<dbReference type="PANTHER" id="PTHR34512:SF30">
    <property type="entry name" value="OUTER MEMBRANE PROTEIN ASSEMBLY FACTOR BAMB"/>
    <property type="match status" value="1"/>
</dbReference>
<keyword evidence="2 4" id="KW-0472">Membrane</keyword>
<evidence type="ECO:0000256" key="5">
    <source>
        <dbReference type="SAM" id="SignalP"/>
    </source>
</evidence>
<dbReference type="SMART" id="SM00564">
    <property type="entry name" value="PQQ"/>
    <property type="match status" value="4"/>
</dbReference>
<comment type="caution">
    <text evidence="7">The sequence shown here is derived from an EMBL/GenBank/DDBJ whole genome shotgun (WGS) entry which is preliminary data.</text>
</comment>
<evidence type="ECO:0000259" key="6">
    <source>
        <dbReference type="Pfam" id="PF13360"/>
    </source>
</evidence>
<dbReference type="Proteomes" id="UP001221189">
    <property type="component" value="Unassembled WGS sequence"/>
</dbReference>
<reference evidence="7 8" key="1">
    <citation type="submission" date="2022-10" db="EMBL/GenBank/DDBJ databases">
        <title>Paucibacter sp. hw1 Genome sequencing.</title>
        <authorList>
            <person name="Park S."/>
        </authorList>
    </citation>
    <scope>NUCLEOTIDE SEQUENCE [LARGE SCALE GENOMIC DNA]</scope>
    <source>
        <strain evidence="8">hw1</strain>
    </source>
</reference>
<evidence type="ECO:0000313" key="7">
    <source>
        <dbReference type="EMBL" id="MDC8770736.1"/>
    </source>
</evidence>
<dbReference type="InterPro" id="IPR017687">
    <property type="entry name" value="BamB"/>
</dbReference>
<dbReference type="RefSeq" id="WP_273599145.1">
    <property type="nucleotide sequence ID" value="NZ_JAQQXT010000002.1"/>
</dbReference>
<organism evidence="7 8">
    <name type="scientific">Roseateles albus</name>
    <dbReference type="NCBI Taxonomy" id="2987525"/>
    <lineage>
        <taxon>Bacteria</taxon>
        <taxon>Pseudomonadati</taxon>
        <taxon>Pseudomonadota</taxon>
        <taxon>Betaproteobacteria</taxon>
        <taxon>Burkholderiales</taxon>
        <taxon>Sphaerotilaceae</taxon>
        <taxon>Roseateles</taxon>
    </lineage>
</organism>
<evidence type="ECO:0000256" key="3">
    <source>
        <dbReference type="ARBA" id="ARBA00023237"/>
    </source>
</evidence>
<keyword evidence="4" id="KW-0449">Lipoprotein</keyword>
<comment type="function">
    <text evidence="4">Part of the outer membrane protein assembly complex, which is involved in assembly and insertion of beta-barrel proteins into the outer membrane.</text>
</comment>
<comment type="subunit">
    <text evidence="4">Part of the Bam complex.</text>
</comment>
<comment type="similarity">
    <text evidence="4">Belongs to the BamB family.</text>
</comment>
<sequence>MSLKNLAAAALAFGALAGCSVFSSSTAIKPAELEQITPAIAGRVVWTARLDSVKFPLALTSVGDQFVVAGSDGTVQALQASDGRALWSANVGQKLAAGVGSDGRFAAVVTTGNEVVALDVGQVLWRKTLPTPVVAAPLVAGERVFVLTVDRQVHAYDVKNGDKIWILRRPGEPLTLAQPGVIAAFKDTLIVGQGTRMAGVDPLRGTIRWEASVANPRGTNEVERLADLVGPLARSGETLCARAFQSAVGCVNAERGSLMWSRNVGGTLGVGADAKQVVGGDASDRLSAWNISNGDVLWTAEQFLNRRLSTPLILGATVIVGDFEGQVHFISAATGKTQLRLATDGSAVVAAPVVSGNTILIATRNGGLFAMRPE</sequence>
<feature type="domain" description="Pyrrolo-quinoline quinone repeat" evidence="6">
    <location>
        <begin position="72"/>
        <end position="299"/>
    </location>
</feature>
<dbReference type="Pfam" id="PF13360">
    <property type="entry name" value="PQQ_2"/>
    <property type="match status" value="1"/>
</dbReference>
<feature type="chain" id="PRO_5045447684" description="Outer membrane protein assembly factor BamB" evidence="5">
    <location>
        <begin position="18"/>
        <end position="374"/>
    </location>
</feature>
<dbReference type="EMBL" id="JAQQXT010000002">
    <property type="protein sequence ID" value="MDC8770736.1"/>
    <property type="molecule type" value="Genomic_DNA"/>
</dbReference>
<keyword evidence="3 4" id="KW-0998">Cell outer membrane</keyword>
<evidence type="ECO:0000313" key="8">
    <source>
        <dbReference type="Proteomes" id="UP001221189"/>
    </source>
</evidence>
<protein>
    <recommendedName>
        <fullName evidence="4">Outer membrane protein assembly factor BamB</fullName>
    </recommendedName>
</protein>
<gene>
    <name evidence="4 7" type="primary">bamB</name>
    <name evidence="7" type="ORF">PRZ03_04060</name>
</gene>
<keyword evidence="1 4" id="KW-0732">Signal</keyword>
<accession>A0ABT5K9X4</accession>
<evidence type="ECO:0000256" key="4">
    <source>
        <dbReference type="HAMAP-Rule" id="MF_00923"/>
    </source>
</evidence>
<dbReference type="InterPro" id="IPR015943">
    <property type="entry name" value="WD40/YVTN_repeat-like_dom_sf"/>
</dbReference>
<comment type="subcellular location">
    <subcellularLocation>
        <location evidence="4">Cell outer membrane</location>
        <topology evidence="4">Lipid-anchor</topology>
    </subcellularLocation>
</comment>
<dbReference type="InterPro" id="IPR002372">
    <property type="entry name" value="PQQ_rpt_dom"/>
</dbReference>
<dbReference type="PANTHER" id="PTHR34512">
    <property type="entry name" value="CELL SURFACE PROTEIN"/>
    <property type="match status" value="1"/>
</dbReference>
<dbReference type="Gene3D" id="2.130.10.10">
    <property type="entry name" value="YVTN repeat-like/Quinoprotein amine dehydrogenase"/>
    <property type="match status" value="1"/>
</dbReference>
<name>A0ABT5K9X4_9BURK</name>
<dbReference type="HAMAP" id="MF_00923">
    <property type="entry name" value="OM_assembly_BamB"/>
    <property type="match status" value="1"/>
</dbReference>
<feature type="signal peptide" evidence="5">
    <location>
        <begin position="1"/>
        <end position="17"/>
    </location>
</feature>